<evidence type="ECO:0000313" key="2">
    <source>
        <dbReference type="EMBL" id="KQJ92463.1"/>
    </source>
</evidence>
<reference evidence="2" key="2">
    <citation type="submission" date="2017-06" db="EMBL/GenBank/DDBJ databases">
        <title>WGS assembly of Brachypodium distachyon.</title>
        <authorList>
            <consortium name="The International Brachypodium Initiative"/>
            <person name="Lucas S."/>
            <person name="Harmon-Smith M."/>
            <person name="Lail K."/>
            <person name="Tice H."/>
            <person name="Grimwood J."/>
            <person name="Bruce D."/>
            <person name="Barry K."/>
            <person name="Shu S."/>
            <person name="Lindquist E."/>
            <person name="Wang M."/>
            <person name="Pitluck S."/>
            <person name="Vogel J.P."/>
            <person name="Garvin D.F."/>
            <person name="Mockler T.C."/>
            <person name="Schmutz J."/>
            <person name="Rokhsar D."/>
            <person name="Bevan M.W."/>
        </authorList>
    </citation>
    <scope>NUCLEOTIDE SEQUENCE</scope>
    <source>
        <strain evidence="2">Bd21</strain>
    </source>
</reference>
<feature type="domain" description="Neprosin PEP catalytic" evidence="1">
    <location>
        <begin position="52"/>
        <end position="302"/>
    </location>
</feature>
<dbReference type="FunCoup" id="A0A0Q3EYM5">
    <property type="interactions" value="7"/>
</dbReference>
<dbReference type="OrthoDB" id="784883at2759"/>
<dbReference type="PANTHER" id="PTHR31589:SF135">
    <property type="entry name" value="OS05G0341100 PROTEIN"/>
    <property type="match status" value="1"/>
</dbReference>
<dbReference type="Pfam" id="PF03080">
    <property type="entry name" value="Neprosin"/>
    <property type="match status" value="1"/>
</dbReference>
<dbReference type="InterPro" id="IPR053168">
    <property type="entry name" value="Glutamic_endopeptidase"/>
</dbReference>
<dbReference type="EnsemblPlants" id="KQJ92463">
    <property type="protein sequence ID" value="KQJ92463"/>
    <property type="gene ID" value="BRADI_4g43816v3"/>
</dbReference>
<gene>
    <name evidence="2" type="ORF">BRADI_4g43816v3</name>
</gene>
<proteinExistence type="predicted"/>
<dbReference type="Proteomes" id="UP000008810">
    <property type="component" value="Chromosome 4"/>
</dbReference>
<reference evidence="2 3" key="1">
    <citation type="journal article" date="2010" name="Nature">
        <title>Genome sequencing and analysis of the model grass Brachypodium distachyon.</title>
        <authorList>
            <consortium name="International Brachypodium Initiative"/>
        </authorList>
    </citation>
    <scope>NUCLEOTIDE SEQUENCE [LARGE SCALE GENOMIC DNA]</scope>
    <source>
        <strain evidence="2 3">Bd21</strain>
    </source>
</reference>
<reference evidence="3" key="3">
    <citation type="submission" date="2018-08" db="UniProtKB">
        <authorList>
            <consortium name="EnsemblPlants"/>
        </authorList>
    </citation>
    <scope>IDENTIFICATION</scope>
    <source>
        <strain evidence="3">cv. Bd21</strain>
    </source>
</reference>
<evidence type="ECO:0000313" key="4">
    <source>
        <dbReference type="Proteomes" id="UP000008810"/>
    </source>
</evidence>
<accession>A0A0Q3EYM5</accession>
<evidence type="ECO:0000259" key="1">
    <source>
        <dbReference type="PROSITE" id="PS52045"/>
    </source>
</evidence>
<organism evidence="2">
    <name type="scientific">Brachypodium distachyon</name>
    <name type="common">Purple false brome</name>
    <name type="synonym">Trachynia distachya</name>
    <dbReference type="NCBI Taxonomy" id="15368"/>
    <lineage>
        <taxon>Eukaryota</taxon>
        <taxon>Viridiplantae</taxon>
        <taxon>Streptophyta</taxon>
        <taxon>Embryophyta</taxon>
        <taxon>Tracheophyta</taxon>
        <taxon>Spermatophyta</taxon>
        <taxon>Magnoliopsida</taxon>
        <taxon>Liliopsida</taxon>
        <taxon>Poales</taxon>
        <taxon>Poaceae</taxon>
        <taxon>BOP clade</taxon>
        <taxon>Pooideae</taxon>
        <taxon>Stipodae</taxon>
        <taxon>Brachypodieae</taxon>
        <taxon>Brachypodium</taxon>
    </lineage>
</organism>
<evidence type="ECO:0000313" key="3">
    <source>
        <dbReference type="EnsemblPlants" id="KQJ92463"/>
    </source>
</evidence>
<dbReference type="AlphaFoldDB" id="A0A0Q3EYM5"/>
<dbReference type="Gene3D" id="3.90.1320.10">
    <property type="entry name" value="Outer-capsid protein sigma 3, large lobe"/>
    <property type="match status" value="1"/>
</dbReference>
<keyword evidence="4" id="KW-1185">Reference proteome</keyword>
<dbReference type="Gramene" id="KQJ92463">
    <property type="protein sequence ID" value="KQJ92463"/>
    <property type="gene ID" value="BRADI_4g43816v3"/>
</dbReference>
<dbReference type="EMBL" id="CM000883">
    <property type="protein sequence ID" value="KQJ92463.1"/>
    <property type="molecule type" value="Genomic_DNA"/>
</dbReference>
<protein>
    <recommendedName>
        <fullName evidence="1">Neprosin PEP catalytic domain-containing protein</fullName>
    </recommendedName>
</protein>
<dbReference type="InParanoid" id="A0A0Q3EYM5"/>
<dbReference type="InterPro" id="IPR004314">
    <property type="entry name" value="Neprosin"/>
</dbReference>
<dbReference type="PROSITE" id="PS52045">
    <property type="entry name" value="NEPROSIN_PEP_CD"/>
    <property type="match status" value="1"/>
</dbReference>
<name>A0A0Q3EYM5_BRADI</name>
<sequence length="303" mass="33708">MKPSSYPYELHNRSLSLATNSLAQLPTISCPRGTVPILQNSKGGIKKIEGFHRMQDPHGELAIMKTVDDMYGSRVSINVYEPKVKENTEDLSASWVLMLNKQDASHLESIGAGSIVWPSYSGDNFARFHIAWRDNTLDSVCLDHDCPGFMQVNPRIALGSRIQQVSVYNGPQHFIDVLLFKDPKTKDWWVAFGGTPIGYWPSSIFSHLKDKVTEAAWSGQVYGPTAQSYFPEMGSGHFASEGFGKAAYVSNIKIVDENNKYFTPDTEKTFARSTKPRCYTVNNFSQDDGGMHVYFGGPAGCKN</sequence>
<dbReference type="STRING" id="15368.A0A0Q3EYM5"/>
<dbReference type="PANTHER" id="PTHR31589">
    <property type="entry name" value="PROTEIN, PUTATIVE (DUF239)-RELATED-RELATED"/>
    <property type="match status" value="1"/>
</dbReference>